<protein>
    <submittedName>
        <fullName evidence="2">Uncharacterized protein</fullName>
    </submittedName>
</protein>
<evidence type="ECO:0000313" key="3">
    <source>
        <dbReference type="Proteomes" id="UP000799770"/>
    </source>
</evidence>
<evidence type="ECO:0000256" key="1">
    <source>
        <dbReference type="SAM" id="Phobius"/>
    </source>
</evidence>
<keyword evidence="1" id="KW-0812">Transmembrane</keyword>
<reference evidence="2" key="1">
    <citation type="journal article" date="2020" name="Stud. Mycol.">
        <title>101 Dothideomycetes genomes: a test case for predicting lifestyles and emergence of pathogens.</title>
        <authorList>
            <person name="Haridas S."/>
            <person name="Albert R."/>
            <person name="Binder M."/>
            <person name="Bloem J."/>
            <person name="Labutti K."/>
            <person name="Salamov A."/>
            <person name="Andreopoulos B."/>
            <person name="Baker S."/>
            <person name="Barry K."/>
            <person name="Bills G."/>
            <person name="Bluhm B."/>
            <person name="Cannon C."/>
            <person name="Castanera R."/>
            <person name="Culley D."/>
            <person name="Daum C."/>
            <person name="Ezra D."/>
            <person name="Gonzalez J."/>
            <person name="Henrissat B."/>
            <person name="Kuo A."/>
            <person name="Liang C."/>
            <person name="Lipzen A."/>
            <person name="Lutzoni F."/>
            <person name="Magnuson J."/>
            <person name="Mondo S."/>
            <person name="Nolan M."/>
            <person name="Ohm R."/>
            <person name="Pangilinan J."/>
            <person name="Park H.-J."/>
            <person name="Ramirez L."/>
            <person name="Alfaro M."/>
            <person name="Sun H."/>
            <person name="Tritt A."/>
            <person name="Yoshinaga Y."/>
            <person name="Zwiers L.-H."/>
            <person name="Turgeon B."/>
            <person name="Goodwin S."/>
            <person name="Spatafora J."/>
            <person name="Crous P."/>
            <person name="Grigoriev I."/>
        </authorList>
    </citation>
    <scope>NUCLEOTIDE SEQUENCE</scope>
    <source>
        <strain evidence="2">CBS 627.86</strain>
    </source>
</reference>
<gene>
    <name evidence="2" type="ORF">BDV96DRAFT_652237</name>
</gene>
<accession>A0A6A5YRE8</accession>
<feature type="transmembrane region" description="Helical" evidence="1">
    <location>
        <begin position="33"/>
        <end position="53"/>
    </location>
</feature>
<name>A0A6A5YRE8_9PLEO</name>
<organism evidence="2 3">
    <name type="scientific">Lophiotrema nucula</name>
    <dbReference type="NCBI Taxonomy" id="690887"/>
    <lineage>
        <taxon>Eukaryota</taxon>
        <taxon>Fungi</taxon>
        <taxon>Dikarya</taxon>
        <taxon>Ascomycota</taxon>
        <taxon>Pezizomycotina</taxon>
        <taxon>Dothideomycetes</taxon>
        <taxon>Pleosporomycetidae</taxon>
        <taxon>Pleosporales</taxon>
        <taxon>Lophiotremataceae</taxon>
        <taxon>Lophiotrema</taxon>
    </lineage>
</organism>
<evidence type="ECO:0000313" key="2">
    <source>
        <dbReference type="EMBL" id="KAF2108997.1"/>
    </source>
</evidence>
<proteinExistence type="predicted"/>
<dbReference type="AlphaFoldDB" id="A0A6A5YRE8"/>
<keyword evidence="3" id="KW-1185">Reference proteome</keyword>
<dbReference type="Proteomes" id="UP000799770">
    <property type="component" value="Unassembled WGS sequence"/>
</dbReference>
<sequence>MAALDMSLVARSSEAALQHLVKRKKNFAQREPGVILVFCILGAVGFLLIGLFIQKKLSARKQVQ</sequence>
<keyword evidence="1" id="KW-0472">Membrane</keyword>
<dbReference type="EMBL" id="ML977344">
    <property type="protein sequence ID" value="KAF2108997.1"/>
    <property type="molecule type" value="Genomic_DNA"/>
</dbReference>
<dbReference type="OrthoDB" id="5402816at2759"/>
<keyword evidence="1" id="KW-1133">Transmembrane helix</keyword>